<dbReference type="RefSeq" id="XP_018295265.1">
    <property type="nucleotide sequence ID" value="XM_018437857.1"/>
</dbReference>
<dbReference type="VEuPathDB" id="FungiDB:PHYBLDRAFT_177136"/>
<comment type="similarity">
    <text evidence="1">Belongs to the protein kinase superfamily. ADCK protein kinase family.</text>
</comment>
<dbReference type="CDD" id="cd13969">
    <property type="entry name" value="ADCK1-like"/>
    <property type="match status" value="1"/>
</dbReference>
<evidence type="ECO:0000256" key="1">
    <source>
        <dbReference type="ARBA" id="ARBA00009670"/>
    </source>
</evidence>
<dbReference type="GO" id="GO:0007005">
    <property type="term" value="P:mitochondrion organization"/>
    <property type="evidence" value="ECO:0007669"/>
    <property type="project" value="TreeGrafter"/>
</dbReference>
<keyword evidence="4" id="KW-1185">Reference proteome</keyword>
<dbReference type="InterPro" id="IPR004147">
    <property type="entry name" value="ABC1_dom"/>
</dbReference>
<sequence length="543" mass="61553">MSVSFASVVGVTATGTIGTILYQTNDQFRQAIQALERCGTAGLVGARVALDYRQTLAGSYGSPEEREAAKSACHQRSADHVLWGLQKLGGVYVKLGQHVSAMVYILPPEWTSTMAVLQDKCDPTSPQDIKNLFLADCGQSVDQIFDTFDWVPLGVASLAQVHRAKLRDSGSNSSGLGEWVAVKIQHPSLDNFCRIDMDTVSFIFDIVKTVFPEFGFEWFAEEMRESLPKELDFVHEAANAHKVEANFSDDRINRRTALTIPKILWAKRRIMCMEFIDGARIDDLAYMEHHNIDPREVSLEMTRVFSKMIFLDGYVHCDPHPGNVMVRPAKNPKRSKYNFDLVLLDHGLYRTLTDELRTDYARLWKSIITSDEDGIKKYSMRVGGTDVYRLFASMLTGRDWDAIDSADLGSSRSEAEFKRLSEGAIEFFVDVADILGRLPRSVLLLLKTNDLLRVVDEQLNRAASDQKTTYVVMGTVCTRAVWLDTKQRLREQLAMVGFDFKVFGELVRSWLSFQTLEWGLWFYEKYAVWAERISKLKAARLTL</sequence>
<dbReference type="STRING" id="763407.A0A162XY65"/>
<protein>
    <recommendedName>
        <fullName evidence="2">ABC1 atypical kinase-like domain-containing protein</fullName>
    </recommendedName>
</protein>
<dbReference type="PANTHER" id="PTHR43173:SF19">
    <property type="entry name" value="AARF DOMAIN-CONTAINING PROTEIN KINASE 1"/>
    <property type="match status" value="1"/>
</dbReference>
<dbReference type="GO" id="GO:0055088">
    <property type="term" value="P:lipid homeostasis"/>
    <property type="evidence" value="ECO:0007669"/>
    <property type="project" value="TreeGrafter"/>
</dbReference>
<dbReference type="Proteomes" id="UP000077315">
    <property type="component" value="Unassembled WGS sequence"/>
</dbReference>
<dbReference type="Pfam" id="PF03109">
    <property type="entry name" value="ABC1"/>
    <property type="match status" value="1"/>
</dbReference>
<dbReference type="InterPro" id="IPR011009">
    <property type="entry name" value="Kinase-like_dom_sf"/>
</dbReference>
<reference evidence="4" key="1">
    <citation type="submission" date="2015-06" db="EMBL/GenBank/DDBJ databases">
        <title>Expansion of signal transduction pathways in fungi by whole-genome duplication.</title>
        <authorList>
            <consortium name="DOE Joint Genome Institute"/>
            <person name="Corrochano L.M."/>
            <person name="Kuo A."/>
            <person name="Marcet-Houben M."/>
            <person name="Polaino S."/>
            <person name="Salamov A."/>
            <person name="Villalobos J.M."/>
            <person name="Alvarez M.I."/>
            <person name="Avalos J."/>
            <person name="Benito E.P."/>
            <person name="Benoit I."/>
            <person name="Burger G."/>
            <person name="Camino L.P."/>
            <person name="Canovas D."/>
            <person name="Cerda-Olmedo E."/>
            <person name="Cheng J.-F."/>
            <person name="Dominguez A."/>
            <person name="Elias M."/>
            <person name="Eslava A.P."/>
            <person name="Glaser F."/>
            <person name="Grimwood J."/>
            <person name="Gutierrez G."/>
            <person name="Heitman J."/>
            <person name="Henrissat B."/>
            <person name="Iturriaga E.A."/>
            <person name="Lang B.F."/>
            <person name="Lavin J.L."/>
            <person name="Lee S."/>
            <person name="Li W."/>
            <person name="Lindquist E."/>
            <person name="Lopez-Garcia S."/>
            <person name="Luque E.M."/>
            <person name="Marcos A.T."/>
            <person name="Martin J."/>
            <person name="McCluskey K."/>
            <person name="Medina H.R."/>
            <person name="Miralles-Duran A."/>
            <person name="Miyazaki A."/>
            <person name="Munoz-Torres E."/>
            <person name="Oguiza J.A."/>
            <person name="Ohm R."/>
            <person name="Olmedo M."/>
            <person name="Orejas M."/>
            <person name="Ortiz-Castellanos L."/>
            <person name="Pisabarro A.G."/>
            <person name="Rodriguez-Romero J."/>
            <person name="Ruiz-Herrera J."/>
            <person name="Ruiz-Vazquez R."/>
            <person name="Sanz C."/>
            <person name="Schackwitz W."/>
            <person name="Schmutz J."/>
            <person name="Shahriari M."/>
            <person name="Shelest E."/>
            <person name="Silva-Franco F."/>
            <person name="Soanes D."/>
            <person name="Syed K."/>
            <person name="Tagua V.G."/>
            <person name="Talbot N.J."/>
            <person name="Thon M."/>
            <person name="De vries R.P."/>
            <person name="Wiebenga A."/>
            <person name="Yadav J.S."/>
            <person name="Braun E.L."/>
            <person name="Baker S."/>
            <person name="Garre V."/>
            <person name="Horwitz B."/>
            <person name="Torres-Martinez S."/>
            <person name="Idnurm A."/>
            <person name="Herrera-Estrella A."/>
            <person name="Gabaldon T."/>
            <person name="Grigoriev I.V."/>
        </authorList>
    </citation>
    <scope>NUCLEOTIDE SEQUENCE [LARGE SCALE GENOMIC DNA]</scope>
    <source>
        <strain evidence="4">NRRL 1555(-)</strain>
    </source>
</reference>
<dbReference type="AlphaFoldDB" id="A0A162XY65"/>
<dbReference type="OrthoDB" id="427480at2759"/>
<dbReference type="EMBL" id="KV440975">
    <property type="protein sequence ID" value="OAD77225.1"/>
    <property type="molecule type" value="Genomic_DNA"/>
</dbReference>
<dbReference type="SUPFAM" id="SSF56112">
    <property type="entry name" value="Protein kinase-like (PK-like)"/>
    <property type="match status" value="1"/>
</dbReference>
<evidence type="ECO:0000259" key="2">
    <source>
        <dbReference type="Pfam" id="PF03109"/>
    </source>
</evidence>
<dbReference type="GO" id="GO:0005743">
    <property type="term" value="C:mitochondrial inner membrane"/>
    <property type="evidence" value="ECO:0007669"/>
    <property type="project" value="TreeGrafter"/>
</dbReference>
<dbReference type="PANTHER" id="PTHR43173">
    <property type="entry name" value="ABC1 FAMILY PROTEIN"/>
    <property type="match status" value="1"/>
</dbReference>
<dbReference type="InterPro" id="IPR045307">
    <property type="entry name" value="ADCK1_dom"/>
</dbReference>
<name>A0A162XY65_PHYB8</name>
<gene>
    <name evidence="3" type="ORF">PHYBLDRAFT_177136</name>
</gene>
<organism evidence="3 4">
    <name type="scientific">Phycomyces blakesleeanus (strain ATCC 8743b / DSM 1359 / FGSC 10004 / NBRC 33097 / NRRL 1555)</name>
    <dbReference type="NCBI Taxonomy" id="763407"/>
    <lineage>
        <taxon>Eukaryota</taxon>
        <taxon>Fungi</taxon>
        <taxon>Fungi incertae sedis</taxon>
        <taxon>Mucoromycota</taxon>
        <taxon>Mucoromycotina</taxon>
        <taxon>Mucoromycetes</taxon>
        <taxon>Mucorales</taxon>
        <taxon>Phycomycetaceae</taxon>
        <taxon>Phycomyces</taxon>
    </lineage>
</organism>
<dbReference type="FunCoup" id="A0A162XY65">
    <property type="interactions" value="198"/>
</dbReference>
<proteinExistence type="inferred from homology"/>
<accession>A0A162XY65</accession>
<evidence type="ECO:0000313" key="3">
    <source>
        <dbReference type="EMBL" id="OAD77225.1"/>
    </source>
</evidence>
<evidence type="ECO:0000313" key="4">
    <source>
        <dbReference type="Proteomes" id="UP000077315"/>
    </source>
</evidence>
<dbReference type="InParanoid" id="A0A162XY65"/>
<dbReference type="GeneID" id="28998763"/>
<feature type="domain" description="ABC1 atypical kinase-like" evidence="2">
    <location>
        <begin position="117"/>
        <end position="378"/>
    </location>
</feature>
<dbReference type="InterPro" id="IPR051130">
    <property type="entry name" value="Mito_struct-func_regulator"/>
</dbReference>